<protein>
    <submittedName>
        <fullName evidence="2">Uncharacterized protein</fullName>
    </submittedName>
</protein>
<feature type="region of interest" description="Disordered" evidence="1">
    <location>
        <begin position="48"/>
        <end position="186"/>
    </location>
</feature>
<dbReference type="AlphaFoldDB" id="A0A9D4CWQ2"/>
<reference evidence="2" key="1">
    <citation type="journal article" date="2019" name="bioRxiv">
        <title>The Genome of the Zebra Mussel, Dreissena polymorpha: A Resource for Invasive Species Research.</title>
        <authorList>
            <person name="McCartney M.A."/>
            <person name="Auch B."/>
            <person name="Kono T."/>
            <person name="Mallez S."/>
            <person name="Zhang Y."/>
            <person name="Obille A."/>
            <person name="Becker A."/>
            <person name="Abrahante J.E."/>
            <person name="Garbe J."/>
            <person name="Badalamenti J.P."/>
            <person name="Herman A."/>
            <person name="Mangelson H."/>
            <person name="Liachko I."/>
            <person name="Sullivan S."/>
            <person name="Sone E.D."/>
            <person name="Koren S."/>
            <person name="Silverstein K.A.T."/>
            <person name="Beckman K.B."/>
            <person name="Gohl D.M."/>
        </authorList>
    </citation>
    <scope>NUCLEOTIDE SEQUENCE</scope>
    <source>
        <strain evidence="2">Duluth1</strain>
        <tissue evidence="2">Whole animal</tissue>
    </source>
</reference>
<name>A0A9D4CWQ2_DREPO</name>
<evidence type="ECO:0000256" key="1">
    <source>
        <dbReference type="SAM" id="MobiDB-lite"/>
    </source>
</evidence>
<feature type="compositionally biased region" description="Basic and acidic residues" evidence="1">
    <location>
        <begin position="177"/>
        <end position="186"/>
    </location>
</feature>
<dbReference type="EMBL" id="JAIWYP010000011">
    <property type="protein sequence ID" value="KAH3733994.1"/>
    <property type="molecule type" value="Genomic_DNA"/>
</dbReference>
<feature type="region of interest" description="Disordered" evidence="1">
    <location>
        <begin position="1"/>
        <end position="29"/>
    </location>
</feature>
<feature type="compositionally biased region" description="Basic and acidic residues" evidence="1">
    <location>
        <begin position="57"/>
        <end position="92"/>
    </location>
</feature>
<reference evidence="2" key="2">
    <citation type="submission" date="2020-11" db="EMBL/GenBank/DDBJ databases">
        <authorList>
            <person name="McCartney M.A."/>
            <person name="Auch B."/>
            <person name="Kono T."/>
            <person name="Mallez S."/>
            <person name="Becker A."/>
            <person name="Gohl D.M."/>
            <person name="Silverstein K.A.T."/>
            <person name="Koren S."/>
            <person name="Bechman K.B."/>
            <person name="Herman A."/>
            <person name="Abrahante J.E."/>
            <person name="Garbe J."/>
        </authorList>
    </citation>
    <scope>NUCLEOTIDE SEQUENCE</scope>
    <source>
        <strain evidence="2">Duluth1</strain>
        <tissue evidence="2">Whole animal</tissue>
    </source>
</reference>
<feature type="compositionally biased region" description="Polar residues" evidence="1">
    <location>
        <begin position="1"/>
        <end position="21"/>
    </location>
</feature>
<accession>A0A9D4CWQ2</accession>
<evidence type="ECO:0000313" key="3">
    <source>
        <dbReference type="Proteomes" id="UP000828390"/>
    </source>
</evidence>
<organism evidence="2 3">
    <name type="scientific">Dreissena polymorpha</name>
    <name type="common">Zebra mussel</name>
    <name type="synonym">Mytilus polymorpha</name>
    <dbReference type="NCBI Taxonomy" id="45954"/>
    <lineage>
        <taxon>Eukaryota</taxon>
        <taxon>Metazoa</taxon>
        <taxon>Spiralia</taxon>
        <taxon>Lophotrochozoa</taxon>
        <taxon>Mollusca</taxon>
        <taxon>Bivalvia</taxon>
        <taxon>Autobranchia</taxon>
        <taxon>Heteroconchia</taxon>
        <taxon>Euheterodonta</taxon>
        <taxon>Imparidentia</taxon>
        <taxon>Neoheterodontei</taxon>
        <taxon>Myida</taxon>
        <taxon>Dreissenoidea</taxon>
        <taxon>Dreissenidae</taxon>
        <taxon>Dreissena</taxon>
    </lineage>
</organism>
<evidence type="ECO:0000313" key="2">
    <source>
        <dbReference type="EMBL" id="KAH3733994.1"/>
    </source>
</evidence>
<dbReference type="Proteomes" id="UP000828390">
    <property type="component" value="Unassembled WGS sequence"/>
</dbReference>
<proteinExistence type="predicted"/>
<sequence length="186" mass="22353">MRSYQPVSTQEPRTSKPQQRTYADVSRMVTERPSDIDWKVRIREEEKDCPYAKARRRDQVRPYPKERSLKLDWARPITRDRTPDRKLERSSERFIPASHSSKRDIRPYSMLSNSTEEKDSRARPIITGRRLPPLRVTFREDDELQPPRKVRKLDTHVLTRNQKRKAQSRSPEITRYYWEKSSDQVS</sequence>
<comment type="caution">
    <text evidence="2">The sequence shown here is derived from an EMBL/GenBank/DDBJ whole genome shotgun (WGS) entry which is preliminary data.</text>
</comment>
<gene>
    <name evidence="2" type="ORF">DPMN_040433</name>
</gene>
<keyword evidence="3" id="KW-1185">Reference proteome</keyword>